<organism evidence="1 2">
    <name type="scientific">Rubus argutus</name>
    <name type="common">Southern blackberry</name>
    <dbReference type="NCBI Taxonomy" id="59490"/>
    <lineage>
        <taxon>Eukaryota</taxon>
        <taxon>Viridiplantae</taxon>
        <taxon>Streptophyta</taxon>
        <taxon>Embryophyta</taxon>
        <taxon>Tracheophyta</taxon>
        <taxon>Spermatophyta</taxon>
        <taxon>Magnoliopsida</taxon>
        <taxon>eudicotyledons</taxon>
        <taxon>Gunneridae</taxon>
        <taxon>Pentapetalae</taxon>
        <taxon>rosids</taxon>
        <taxon>fabids</taxon>
        <taxon>Rosales</taxon>
        <taxon>Rosaceae</taxon>
        <taxon>Rosoideae</taxon>
        <taxon>Rosoideae incertae sedis</taxon>
        <taxon>Rubus</taxon>
    </lineage>
</organism>
<evidence type="ECO:0000313" key="2">
    <source>
        <dbReference type="Proteomes" id="UP001457282"/>
    </source>
</evidence>
<proteinExistence type="predicted"/>
<accession>A0AAW1Y3M1</accession>
<comment type="caution">
    <text evidence="1">The sequence shown here is derived from an EMBL/GenBank/DDBJ whole genome shotgun (WGS) entry which is preliminary data.</text>
</comment>
<dbReference type="AlphaFoldDB" id="A0AAW1Y3M1"/>
<keyword evidence="2" id="KW-1185">Reference proteome</keyword>
<name>A0AAW1Y3M1_RUBAR</name>
<sequence length="164" mass="17937">MVLAPTVDNTAMHLSKKLHLNVVSSETSIQKVQQMGQLLKSGLIGNRSLEGKALEMKVENVQSISALARKEDDGPFLFKMGSTQCKSEVGVLKKERKVVKVANKCRKQDLARKLVPSVLVLGEGGRKRKLEDGLEVEHVQTKKVMLFNGVPEVVGAAGLPDHEQ</sequence>
<gene>
    <name evidence="1" type="ORF">M0R45_008628</name>
</gene>
<reference evidence="1 2" key="1">
    <citation type="journal article" date="2023" name="G3 (Bethesda)">
        <title>A chromosome-length genome assembly and annotation of blackberry (Rubus argutus, cv. 'Hillquist').</title>
        <authorList>
            <person name="Bruna T."/>
            <person name="Aryal R."/>
            <person name="Dudchenko O."/>
            <person name="Sargent D.J."/>
            <person name="Mead D."/>
            <person name="Buti M."/>
            <person name="Cavallini A."/>
            <person name="Hytonen T."/>
            <person name="Andres J."/>
            <person name="Pham M."/>
            <person name="Weisz D."/>
            <person name="Mascagni F."/>
            <person name="Usai G."/>
            <person name="Natali L."/>
            <person name="Bassil N."/>
            <person name="Fernandez G.E."/>
            <person name="Lomsadze A."/>
            <person name="Armour M."/>
            <person name="Olukolu B."/>
            <person name="Poorten T."/>
            <person name="Britton C."/>
            <person name="Davik J."/>
            <person name="Ashrafi H."/>
            <person name="Aiden E.L."/>
            <person name="Borodovsky M."/>
            <person name="Worthington M."/>
        </authorList>
    </citation>
    <scope>NUCLEOTIDE SEQUENCE [LARGE SCALE GENOMIC DNA]</scope>
    <source>
        <strain evidence="1">PI 553951</strain>
    </source>
</reference>
<dbReference type="EMBL" id="JBEDUW010000002">
    <property type="protein sequence ID" value="KAK9943000.1"/>
    <property type="molecule type" value="Genomic_DNA"/>
</dbReference>
<protein>
    <submittedName>
        <fullName evidence="1">Uncharacterized protein</fullName>
    </submittedName>
</protein>
<dbReference type="Proteomes" id="UP001457282">
    <property type="component" value="Unassembled WGS sequence"/>
</dbReference>
<evidence type="ECO:0000313" key="1">
    <source>
        <dbReference type="EMBL" id="KAK9943000.1"/>
    </source>
</evidence>